<organism evidence="15 16">
    <name type="scientific">Lentinula detonsa</name>
    <dbReference type="NCBI Taxonomy" id="2804962"/>
    <lineage>
        <taxon>Eukaryota</taxon>
        <taxon>Fungi</taxon>
        <taxon>Dikarya</taxon>
        <taxon>Basidiomycota</taxon>
        <taxon>Agaricomycotina</taxon>
        <taxon>Agaricomycetes</taxon>
        <taxon>Agaricomycetidae</taxon>
        <taxon>Agaricales</taxon>
        <taxon>Marasmiineae</taxon>
        <taxon>Omphalotaceae</taxon>
        <taxon>Lentinula</taxon>
    </lineage>
</organism>
<dbReference type="GO" id="GO:0019563">
    <property type="term" value="P:glycerol catabolic process"/>
    <property type="evidence" value="ECO:0007669"/>
    <property type="project" value="TreeGrafter"/>
</dbReference>
<keyword evidence="6" id="KW-0418">Kinase</keyword>
<dbReference type="Gene3D" id="1.25.40.340">
    <property type="match status" value="1"/>
</dbReference>
<dbReference type="PANTHER" id="PTHR28629:SF14">
    <property type="entry name" value="DIHYDROXYACETONE KINASE 1"/>
    <property type="match status" value="1"/>
</dbReference>
<dbReference type="InterPro" id="IPR004006">
    <property type="entry name" value="DhaK_dom"/>
</dbReference>
<evidence type="ECO:0000256" key="4">
    <source>
        <dbReference type="ARBA" id="ARBA00022679"/>
    </source>
</evidence>
<dbReference type="SUPFAM" id="SSF101473">
    <property type="entry name" value="DhaL-like"/>
    <property type="match status" value="1"/>
</dbReference>
<dbReference type="PANTHER" id="PTHR28629">
    <property type="entry name" value="TRIOKINASE/FMN CYCLASE"/>
    <property type="match status" value="1"/>
</dbReference>
<comment type="catalytic activity">
    <reaction evidence="9">
        <text>D-glyceraldehyde + ATP = D-glyceraldehyde 3-phosphate + ADP + H(+)</text>
        <dbReference type="Rhea" id="RHEA:13941"/>
        <dbReference type="ChEBI" id="CHEBI:15378"/>
        <dbReference type="ChEBI" id="CHEBI:17378"/>
        <dbReference type="ChEBI" id="CHEBI:30616"/>
        <dbReference type="ChEBI" id="CHEBI:59776"/>
        <dbReference type="ChEBI" id="CHEBI:456216"/>
        <dbReference type="EC" id="2.7.1.28"/>
    </reaction>
</comment>
<evidence type="ECO:0000256" key="1">
    <source>
        <dbReference type="ARBA" id="ARBA00003264"/>
    </source>
</evidence>
<evidence type="ECO:0000256" key="12">
    <source>
        <dbReference type="PIRSR" id="PIRSR612734-2"/>
    </source>
</evidence>
<dbReference type="Gene3D" id="3.30.1180.20">
    <property type="entry name" value="Dihydroxyacetone kinase, domain 2"/>
    <property type="match status" value="1"/>
</dbReference>
<name>A0A9W8TWE8_9AGAR</name>
<dbReference type="SMART" id="SM01120">
    <property type="entry name" value="Dak2"/>
    <property type="match status" value="1"/>
</dbReference>
<feature type="domain" description="DhaL" evidence="13">
    <location>
        <begin position="411"/>
        <end position="607"/>
    </location>
</feature>
<comment type="caution">
    <text evidence="15">The sequence shown here is derived from an EMBL/GenBank/DDBJ whole genome shotgun (WGS) entry which is preliminary data.</text>
</comment>
<dbReference type="InterPro" id="IPR036117">
    <property type="entry name" value="DhaL_dom_sf"/>
</dbReference>
<dbReference type="PROSITE" id="PS51480">
    <property type="entry name" value="DHAL"/>
    <property type="match status" value="1"/>
</dbReference>
<dbReference type="Proteomes" id="UP001142393">
    <property type="component" value="Unassembled WGS sequence"/>
</dbReference>
<reference evidence="15 16" key="1">
    <citation type="journal article" date="2023" name="Proc. Natl. Acad. Sci. U.S.A.">
        <title>A global phylogenomic analysis of the shiitake genus Lentinula.</title>
        <authorList>
            <person name="Sierra-Patev S."/>
            <person name="Min B."/>
            <person name="Naranjo-Ortiz M."/>
            <person name="Looney B."/>
            <person name="Konkel Z."/>
            <person name="Slot J.C."/>
            <person name="Sakamoto Y."/>
            <person name="Steenwyk J.L."/>
            <person name="Rokas A."/>
            <person name="Carro J."/>
            <person name="Camarero S."/>
            <person name="Ferreira P."/>
            <person name="Molpeceres G."/>
            <person name="Ruiz-Duenas F.J."/>
            <person name="Serrano A."/>
            <person name="Henrissat B."/>
            <person name="Drula E."/>
            <person name="Hughes K.W."/>
            <person name="Mata J.L."/>
            <person name="Ishikawa N.K."/>
            <person name="Vargas-Isla R."/>
            <person name="Ushijima S."/>
            <person name="Smith C.A."/>
            <person name="Donoghue J."/>
            <person name="Ahrendt S."/>
            <person name="Andreopoulos W."/>
            <person name="He G."/>
            <person name="LaButti K."/>
            <person name="Lipzen A."/>
            <person name="Ng V."/>
            <person name="Riley R."/>
            <person name="Sandor L."/>
            <person name="Barry K."/>
            <person name="Martinez A.T."/>
            <person name="Xiao Y."/>
            <person name="Gibbons J.G."/>
            <person name="Terashima K."/>
            <person name="Grigoriev I.V."/>
            <person name="Hibbett D."/>
        </authorList>
    </citation>
    <scope>NUCLEOTIDE SEQUENCE [LARGE SCALE GENOMIC DNA]</scope>
    <source>
        <strain evidence="15 16">TFB7810</strain>
    </source>
</reference>
<feature type="domain" description="DhaK" evidence="14">
    <location>
        <begin position="9"/>
        <end position="371"/>
    </location>
</feature>
<dbReference type="InterPro" id="IPR004007">
    <property type="entry name" value="DhaL_dom"/>
</dbReference>
<accession>A0A9W8TWE8</accession>
<dbReference type="FunFam" id="3.40.50.10440:FF:000001">
    <property type="entry name" value="Dihydroxyacetone kinase, DhaK subunit"/>
    <property type="match status" value="1"/>
</dbReference>
<keyword evidence="16" id="KW-1185">Reference proteome</keyword>
<dbReference type="InterPro" id="IPR012734">
    <property type="entry name" value="DhaK_ATP"/>
</dbReference>
<evidence type="ECO:0000256" key="6">
    <source>
        <dbReference type="ARBA" id="ARBA00022777"/>
    </source>
</evidence>
<dbReference type="EMBL" id="JANVFU010000010">
    <property type="protein sequence ID" value="KAJ3742626.1"/>
    <property type="molecule type" value="Genomic_DNA"/>
</dbReference>
<dbReference type="SUPFAM" id="SSF82549">
    <property type="entry name" value="DAK1/DegV-like"/>
    <property type="match status" value="1"/>
</dbReference>
<evidence type="ECO:0000256" key="8">
    <source>
        <dbReference type="ARBA" id="ARBA00022840"/>
    </source>
</evidence>
<comment type="catalytic activity">
    <reaction evidence="10">
        <text>dihydroxyacetone + ATP = dihydroxyacetone phosphate + ADP + H(+)</text>
        <dbReference type="Rhea" id="RHEA:15773"/>
        <dbReference type="ChEBI" id="CHEBI:15378"/>
        <dbReference type="ChEBI" id="CHEBI:16016"/>
        <dbReference type="ChEBI" id="CHEBI:30616"/>
        <dbReference type="ChEBI" id="CHEBI:57642"/>
        <dbReference type="ChEBI" id="CHEBI:456216"/>
        <dbReference type="EC" id="2.7.1.29"/>
    </reaction>
</comment>
<keyword evidence="5" id="KW-0547">Nucleotide-binding</keyword>
<dbReference type="GO" id="GO:0004371">
    <property type="term" value="F:glycerone kinase activity"/>
    <property type="evidence" value="ECO:0007669"/>
    <property type="project" value="UniProtKB-EC"/>
</dbReference>
<sequence>MASKHLINSPSTLVIESLEGLCLLNPELKLDRDARVLFLPMFNSPLQKVALICGGGSGHEPAHAAFVGKGLLSAAVSGSVFASPSGKQVRRAVELVHLHSTTSDGIEQGAGTLIIVKNYTGDILNFGLAKEALASFPTYANSVRFLTVADDVSVPRSRITLVGRRGLAGTVLVYKIAGELATRGASLDEVEKIGQYVTENLATIGVATGHSHVPGTERGQDALGKDEIEIGMGIHNEPGVLRLRGSNGAPPPLSEIMPRLITLLTASQEEDPERGWVSFLPSTDIVLMVNNLGGLSPLELSAVLLEATETISQKGLRIKRVLCGTYMTSLNMPGFSLTLLKLPSMEQGTGQGPSQDMIISLLDASPEAPGWGWISRRPPVALSEQIVTSVSFSSRSSSSSKFSSITNEDAKGIVGAIKRACNALIHAEPELTRMDTVAGDGDCGLTLKAGAEGVLALLLSNEISGNNLSDVFVAIAGVAEDKMGGTSGGLYSIFFSALAQGLQPSSSTVKVDWPYALHHALTKLYTYTRARPPSRTLVDPLDAFVNSLHTEKTDSMSALKKAQEAARATRGMQAKAGRAVYGGGEGGEGEMDPGAWGVVVLLNAIVDDEGQTGKTQ</sequence>
<dbReference type="GO" id="GO:0005829">
    <property type="term" value="C:cytosol"/>
    <property type="evidence" value="ECO:0007669"/>
    <property type="project" value="TreeGrafter"/>
</dbReference>
<feature type="binding site" evidence="12">
    <location>
        <position position="117"/>
    </location>
    <ligand>
        <name>substrate</name>
    </ligand>
</feature>
<feature type="active site" description="Tele-hemiaminal-histidine intermediate" evidence="11">
    <location>
        <position position="235"/>
    </location>
</feature>
<keyword evidence="7" id="KW-0319">Glycerol metabolism</keyword>
<protein>
    <submittedName>
        <fullName evidence="15">Dak1 domain-containing protein</fullName>
    </submittedName>
</protein>
<dbReference type="PROSITE" id="PS51481">
    <property type="entry name" value="DHAK"/>
    <property type="match status" value="1"/>
</dbReference>
<evidence type="ECO:0000313" key="16">
    <source>
        <dbReference type="Proteomes" id="UP001142393"/>
    </source>
</evidence>
<keyword evidence="4" id="KW-0808">Transferase</keyword>
<evidence type="ECO:0000256" key="7">
    <source>
        <dbReference type="ARBA" id="ARBA00022798"/>
    </source>
</evidence>
<evidence type="ECO:0000256" key="11">
    <source>
        <dbReference type="PIRSR" id="PIRSR612734-1"/>
    </source>
</evidence>
<evidence type="ECO:0000256" key="5">
    <source>
        <dbReference type="ARBA" id="ARBA00022741"/>
    </source>
</evidence>
<evidence type="ECO:0000259" key="13">
    <source>
        <dbReference type="PROSITE" id="PS51480"/>
    </source>
</evidence>
<dbReference type="Pfam" id="PF02733">
    <property type="entry name" value="Dak1"/>
    <property type="match status" value="1"/>
</dbReference>
<evidence type="ECO:0000259" key="14">
    <source>
        <dbReference type="PROSITE" id="PS51481"/>
    </source>
</evidence>
<dbReference type="NCBIfam" id="TIGR02361">
    <property type="entry name" value="dak_ATP"/>
    <property type="match status" value="1"/>
</dbReference>
<comment type="similarity">
    <text evidence="3">Belongs to the dihydroxyacetone kinase (DAK) family.</text>
</comment>
<dbReference type="GO" id="GO:0005524">
    <property type="term" value="F:ATP binding"/>
    <property type="evidence" value="ECO:0007669"/>
    <property type="project" value="UniProtKB-KW"/>
</dbReference>
<gene>
    <name evidence="15" type="ORF">DFH05DRAFT_228137</name>
</gene>
<dbReference type="AlphaFoldDB" id="A0A9W8TWE8"/>
<evidence type="ECO:0000256" key="2">
    <source>
        <dbReference type="ARBA" id="ARBA00004778"/>
    </source>
</evidence>
<dbReference type="Gene3D" id="3.40.50.10440">
    <property type="entry name" value="Dihydroxyacetone kinase, domain 1"/>
    <property type="match status" value="1"/>
</dbReference>
<comment type="function">
    <text evidence="1">Catalyzes both the phosphorylation of dihydroxyacetone and of glyceraldehyde.</text>
</comment>
<feature type="binding site" evidence="12">
    <location>
        <begin position="56"/>
        <end position="59"/>
    </location>
    <ligand>
        <name>substrate</name>
    </ligand>
</feature>
<feature type="binding site" evidence="12">
    <location>
        <position position="122"/>
    </location>
    <ligand>
        <name>substrate</name>
    </ligand>
</feature>
<dbReference type="GO" id="GO:0050354">
    <property type="term" value="F:triokinase activity"/>
    <property type="evidence" value="ECO:0007669"/>
    <property type="project" value="UniProtKB-EC"/>
</dbReference>
<dbReference type="InterPro" id="IPR050861">
    <property type="entry name" value="Dihydroxyacetone_Kinase"/>
</dbReference>
<proteinExistence type="inferred from homology"/>
<dbReference type="FunFam" id="3.30.1180.20:FF:000001">
    <property type="entry name" value="Dihydroxyacetone kinase 1"/>
    <property type="match status" value="1"/>
</dbReference>
<dbReference type="FunFam" id="1.25.40.340:FF:000001">
    <property type="entry name" value="Dihydroxyacetone kinase 1"/>
    <property type="match status" value="1"/>
</dbReference>
<keyword evidence="8" id="KW-0067">ATP-binding</keyword>
<evidence type="ECO:0000256" key="10">
    <source>
        <dbReference type="ARBA" id="ARBA00048898"/>
    </source>
</evidence>
<evidence type="ECO:0000256" key="9">
    <source>
        <dbReference type="ARBA" id="ARBA00047974"/>
    </source>
</evidence>
<evidence type="ECO:0000256" key="3">
    <source>
        <dbReference type="ARBA" id="ARBA00008757"/>
    </source>
</evidence>
<evidence type="ECO:0000313" key="15">
    <source>
        <dbReference type="EMBL" id="KAJ3742626.1"/>
    </source>
</evidence>
<comment type="pathway">
    <text evidence="2">Polyol metabolism; glycerol fermentation; glycerone phosphate from glycerol (oxidative route): step 2/2.</text>
</comment>
<dbReference type="Pfam" id="PF02734">
    <property type="entry name" value="Dak2"/>
    <property type="match status" value="1"/>
</dbReference>